<protein>
    <recommendedName>
        <fullName evidence="4">Transporter</fullName>
    </recommendedName>
</protein>
<keyword evidence="1" id="KW-1133">Transmembrane helix</keyword>
<dbReference type="EMBL" id="SGJB01000012">
    <property type="protein sequence ID" value="TQQ84279.1"/>
    <property type="molecule type" value="Genomic_DNA"/>
</dbReference>
<keyword evidence="3" id="KW-1185">Reference proteome</keyword>
<sequence>MLDERKKYSYRCGLILIGVTIFVYLGKYMINISGNVNVDNKITLYTGLIFIILGVIYTFMERKMNLPFYYSINQHGDVNSYVILGIGIALITNTWVSMLIVAVVFAVLAVGIRYFFTPHDEK</sequence>
<evidence type="ECO:0000313" key="2">
    <source>
        <dbReference type="EMBL" id="TQQ84279.1"/>
    </source>
</evidence>
<feature type="transmembrane region" description="Helical" evidence="1">
    <location>
        <begin position="81"/>
        <end position="112"/>
    </location>
</feature>
<feature type="transmembrane region" description="Helical" evidence="1">
    <location>
        <begin position="12"/>
        <end position="30"/>
    </location>
</feature>
<keyword evidence="1" id="KW-0812">Transmembrane</keyword>
<name>A0A544QU96_9FIRM</name>
<comment type="caution">
    <text evidence="2">The sequence shown here is derived from an EMBL/GenBank/DDBJ whole genome shotgun (WGS) entry which is preliminary data.</text>
</comment>
<reference evidence="2 3" key="1">
    <citation type="submission" date="2019-02" db="EMBL/GenBank/DDBJ databases">
        <title>Peptostreptococcaceae bacterium ZHW00191 nov., a new bacterium isolated from the human gut.</title>
        <authorList>
            <person name="Zhou H.-W."/>
            <person name="Chen X.-J."/>
        </authorList>
    </citation>
    <scope>NUCLEOTIDE SEQUENCE [LARGE SCALE GENOMIC DNA]</scope>
    <source>
        <strain evidence="2 3">ZHW00191</strain>
    </source>
</reference>
<evidence type="ECO:0000313" key="3">
    <source>
        <dbReference type="Proteomes" id="UP000317863"/>
    </source>
</evidence>
<feature type="transmembrane region" description="Helical" evidence="1">
    <location>
        <begin position="42"/>
        <end position="60"/>
    </location>
</feature>
<organism evidence="2 3">
    <name type="scientific">Peptacetobacter hominis</name>
    <dbReference type="NCBI Taxonomy" id="2743610"/>
    <lineage>
        <taxon>Bacteria</taxon>
        <taxon>Bacillati</taxon>
        <taxon>Bacillota</taxon>
        <taxon>Clostridia</taxon>
        <taxon>Peptostreptococcales</taxon>
        <taxon>Peptostreptococcaceae</taxon>
        <taxon>Peptacetobacter</taxon>
    </lineage>
</organism>
<dbReference type="AlphaFoldDB" id="A0A544QU96"/>
<proteinExistence type="predicted"/>
<evidence type="ECO:0000256" key="1">
    <source>
        <dbReference type="SAM" id="Phobius"/>
    </source>
</evidence>
<gene>
    <name evidence="2" type="ORF">EXD82_07290</name>
</gene>
<dbReference type="Proteomes" id="UP000317863">
    <property type="component" value="Unassembled WGS sequence"/>
</dbReference>
<accession>A0A544QU96</accession>
<evidence type="ECO:0008006" key="4">
    <source>
        <dbReference type="Google" id="ProtNLM"/>
    </source>
</evidence>
<keyword evidence="1" id="KW-0472">Membrane</keyword>
<dbReference type="RefSeq" id="WP_142536259.1">
    <property type="nucleotide sequence ID" value="NZ_SGJB01000012.1"/>
</dbReference>